<reference evidence="6 7" key="1">
    <citation type="submission" date="2020-08" db="EMBL/GenBank/DDBJ databases">
        <title>Genomic Encyclopedia of Type Strains, Phase IV (KMG-IV): sequencing the most valuable type-strain genomes for metagenomic binning, comparative biology and taxonomic classification.</title>
        <authorList>
            <person name="Goeker M."/>
        </authorList>
    </citation>
    <scope>NUCLEOTIDE SEQUENCE [LARGE SCALE GENOMIC DNA]</scope>
    <source>
        <strain evidence="6 7">DSM 45385</strain>
    </source>
</reference>
<keyword evidence="3" id="KW-0804">Transcription</keyword>
<evidence type="ECO:0000313" key="7">
    <source>
        <dbReference type="Proteomes" id="UP000568380"/>
    </source>
</evidence>
<dbReference type="Proteomes" id="UP000568380">
    <property type="component" value="Unassembled WGS sequence"/>
</dbReference>
<evidence type="ECO:0000256" key="1">
    <source>
        <dbReference type="ARBA" id="ARBA00023015"/>
    </source>
</evidence>
<dbReference type="Pfam" id="PF00440">
    <property type="entry name" value="TetR_N"/>
    <property type="match status" value="1"/>
</dbReference>
<name>A0A7W8EK26_9ACTN</name>
<evidence type="ECO:0000256" key="3">
    <source>
        <dbReference type="ARBA" id="ARBA00023163"/>
    </source>
</evidence>
<keyword evidence="2 4" id="KW-0238">DNA-binding</keyword>
<dbReference type="InterPro" id="IPR036271">
    <property type="entry name" value="Tet_transcr_reg_TetR-rel_C_sf"/>
</dbReference>
<dbReference type="InterPro" id="IPR009057">
    <property type="entry name" value="Homeodomain-like_sf"/>
</dbReference>
<dbReference type="SUPFAM" id="SSF48498">
    <property type="entry name" value="Tetracyclin repressor-like, C-terminal domain"/>
    <property type="match status" value="1"/>
</dbReference>
<feature type="DNA-binding region" description="H-T-H motif" evidence="4">
    <location>
        <begin position="29"/>
        <end position="48"/>
    </location>
</feature>
<dbReference type="InterPro" id="IPR050109">
    <property type="entry name" value="HTH-type_TetR-like_transc_reg"/>
</dbReference>
<evidence type="ECO:0000259" key="5">
    <source>
        <dbReference type="PROSITE" id="PS50977"/>
    </source>
</evidence>
<gene>
    <name evidence="6" type="ORF">HNR40_007764</name>
</gene>
<dbReference type="PRINTS" id="PR00455">
    <property type="entry name" value="HTHTETR"/>
</dbReference>
<keyword evidence="7" id="KW-1185">Reference proteome</keyword>
<dbReference type="SUPFAM" id="SSF46689">
    <property type="entry name" value="Homeodomain-like"/>
    <property type="match status" value="1"/>
</dbReference>
<keyword evidence="1" id="KW-0805">Transcription regulation</keyword>
<dbReference type="GO" id="GO:0000976">
    <property type="term" value="F:transcription cis-regulatory region binding"/>
    <property type="evidence" value="ECO:0007669"/>
    <property type="project" value="TreeGrafter"/>
</dbReference>
<dbReference type="InterPro" id="IPR001647">
    <property type="entry name" value="HTH_TetR"/>
</dbReference>
<protein>
    <submittedName>
        <fullName evidence="6">AcrR family transcriptional regulator</fullName>
    </submittedName>
</protein>
<dbReference type="PANTHER" id="PTHR30055">
    <property type="entry name" value="HTH-TYPE TRANSCRIPTIONAL REGULATOR RUTR"/>
    <property type="match status" value="1"/>
</dbReference>
<evidence type="ECO:0000256" key="2">
    <source>
        <dbReference type="ARBA" id="ARBA00023125"/>
    </source>
</evidence>
<evidence type="ECO:0000313" key="6">
    <source>
        <dbReference type="EMBL" id="MBB5082269.1"/>
    </source>
</evidence>
<accession>A0A7W8EK26</accession>
<dbReference type="AlphaFoldDB" id="A0A7W8EK26"/>
<organism evidence="6 7">
    <name type="scientific">Nonomuraea endophytica</name>
    <dbReference type="NCBI Taxonomy" id="714136"/>
    <lineage>
        <taxon>Bacteria</taxon>
        <taxon>Bacillati</taxon>
        <taxon>Actinomycetota</taxon>
        <taxon>Actinomycetes</taxon>
        <taxon>Streptosporangiales</taxon>
        <taxon>Streptosporangiaceae</taxon>
        <taxon>Nonomuraea</taxon>
    </lineage>
</organism>
<dbReference type="PANTHER" id="PTHR30055:SF234">
    <property type="entry name" value="HTH-TYPE TRANSCRIPTIONAL REGULATOR BETI"/>
    <property type="match status" value="1"/>
</dbReference>
<dbReference type="RefSeq" id="WP_184970362.1">
    <property type="nucleotide sequence ID" value="NZ_JACHIN010000013.1"/>
</dbReference>
<dbReference type="Gene3D" id="1.10.357.10">
    <property type="entry name" value="Tetracycline Repressor, domain 2"/>
    <property type="match status" value="1"/>
</dbReference>
<dbReference type="GO" id="GO:0003700">
    <property type="term" value="F:DNA-binding transcription factor activity"/>
    <property type="evidence" value="ECO:0007669"/>
    <property type="project" value="TreeGrafter"/>
</dbReference>
<comment type="caution">
    <text evidence="6">The sequence shown here is derived from an EMBL/GenBank/DDBJ whole genome shotgun (WGS) entry which is preliminary data.</text>
</comment>
<proteinExistence type="predicted"/>
<dbReference type="PROSITE" id="PS50977">
    <property type="entry name" value="HTH_TETR_2"/>
    <property type="match status" value="1"/>
</dbReference>
<dbReference type="EMBL" id="JACHIN010000013">
    <property type="protein sequence ID" value="MBB5082269.1"/>
    <property type="molecule type" value="Genomic_DNA"/>
</dbReference>
<evidence type="ECO:0000256" key="4">
    <source>
        <dbReference type="PROSITE-ProRule" id="PRU00335"/>
    </source>
</evidence>
<sequence length="211" mass="23362">MTSAKGDERERILQAAFRLFAALGYDATEIVQIAEAAGLSTKAVSSQFGAKRDLYLAVMERAHVLHSAVVEARVKDVQTAPIAEKVTAIHRLIDAYIDFSADNPEVPALWMHRWLSDARDVSNLEAEYVRPLAEFAIENIIPATEAPDADVHYTINTLVWCVHGFVLSGVFDAAGRRRGPADPRAMRRFRAHMHQMIHRTLGLPGSPPPAR</sequence>
<feature type="domain" description="HTH tetR-type" evidence="5">
    <location>
        <begin position="6"/>
        <end position="66"/>
    </location>
</feature>